<dbReference type="Proteomes" id="UP000076722">
    <property type="component" value="Unassembled WGS sequence"/>
</dbReference>
<feature type="domain" description="AMP-binding enzyme C-terminal" evidence="4">
    <location>
        <begin position="460"/>
        <end position="534"/>
    </location>
</feature>
<evidence type="ECO:0000313" key="6">
    <source>
        <dbReference type="Proteomes" id="UP000076722"/>
    </source>
</evidence>
<dbReference type="Gene3D" id="3.40.50.980">
    <property type="match status" value="2"/>
</dbReference>
<dbReference type="OrthoDB" id="1898221at2759"/>
<dbReference type="InterPro" id="IPR045851">
    <property type="entry name" value="AMP-bd_C_sf"/>
</dbReference>
<dbReference type="GO" id="GO:0016405">
    <property type="term" value="F:CoA-ligase activity"/>
    <property type="evidence" value="ECO:0007669"/>
    <property type="project" value="TreeGrafter"/>
</dbReference>
<dbReference type="InterPro" id="IPR025110">
    <property type="entry name" value="AMP-bd_C"/>
</dbReference>
<evidence type="ECO:0000256" key="2">
    <source>
        <dbReference type="ARBA" id="ARBA00022598"/>
    </source>
</evidence>
<reference evidence="5 6" key="1">
    <citation type="journal article" date="2016" name="Mol. Biol. Evol.">
        <title>Comparative Genomics of Early-Diverging Mushroom-Forming Fungi Provides Insights into the Origins of Lignocellulose Decay Capabilities.</title>
        <authorList>
            <person name="Nagy L.G."/>
            <person name="Riley R."/>
            <person name="Tritt A."/>
            <person name="Adam C."/>
            <person name="Daum C."/>
            <person name="Floudas D."/>
            <person name="Sun H."/>
            <person name="Yadav J.S."/>
            <person name="Pangilinan J."/>
            <person name="Larsson K.H."/>
            <person name="Matsuura K."/>
            <person name="Barry K."/>
            <person name="Labutti K."/>
            <person name="Kuo R."/>
            <person name="Ohm R.A."/>
            <person name="Bhattacharya S.S."/>
            <person name="Shirouzu T."/>
            <person name="Yoshinaga Y."/>
            <person name="Martin F.M."/>
            <person name="Grigoriev I.V."/>
            <person name="Hibbett D.S."/>
        </authorList>
    </citation>
    <scope>NUCLEOTIDE SEQUENCE [LARGE SCALE GENOMIC DNA]</scope>
    <source>
        <strain evidence="5 6">HHB9708</strain>
    </source>
</reference>
<dbReference type="Gene3D" id="2.30.38.10">
    <property type="entry name" value="Luciferase, Domain 3"/>
    <property type="match status" value="1"/>
</dbReference>
<dbReference type="PANTHER" id="PTHR24096">
    <property type="entry name" value="LONG-CHAIN-FATTY-ACID--COA LIGASE"/>
    <property type="match status" value="1"/>
</dbReference>
<dbReference type="Pfam" id="PF00501">
    <property type="entry name" value="AMP-binding"/>
    <property type="match status" value="1"/>
</dbReference>
<evidence type="ECO:0000259" key="4">
    <source>
        <dbReference type="Pfam" id="PF13193"/>
    </source>
</evidence>
<name>A0A164W9G8_9AGAM</name>
<proteinExistence type="inferred from homology"/>
<dbReference type="Pfam" id="PF13193">
    <property type="entry name" value="AMP-binding_C"/>
    <property type="match status" value="1"/>
</dbReference>
<dbReference type="InterPro" id="IPR000873">
    <property type="entry name" value="AMP-dep_synth/lig_dom"/>
</dbReference>
<dbReference type="Gene3D" id="3.30.300.30">
    <property type="match status" value="1"/>
</dbReference>
<dbReference type="SUPFAM" id="SSF56801">
    <property type="entry name" value="Acetyl-CoA synthetase-like"/>
    <property type="match status" value="1"/>
</dbReference>
<dbReference type="EMBL" id="KV419403">
    <property type="protein sequence ID" value="KZS94857.1"/>
    <property type="molecule type" value="Genomic_DNA"/>
</dbReference>
<evidence type="ECO:0000313" key="5">
    <source>
        <dbReference type="EMBL" id="KZS94857.1"/>
    </source>
</evidence>
<protein>
    <submittedName>
        <fullName evidence="5">Acetyl-CoA synthetase-like protein</fullName>
    </submittedName>
</protein>
<keyword evidence="2" id="KW-0436">Ligase</keyword>
<gene>
    <name evidence="5" type="ORF">SISNIDRAFT_465113</name>
</gene>
<sequence length="560" mass="61607">MPIKSPRNTSYFPTIDLLTWVFADEAHPDDRTYEVDRTRPVFISAADPRQYVTGLALRELTRKIGRGLREVAGVKDGDVVLCASQNHILYPACMFGTICAGAIFTGSNPTYTEYELAHQLKDSGARVVFASAATLPVVLAAASRLHIPKQSIFLLDGPKGDIRGVEDLLRNAGQDWRRLTTLPQVSSSSGTTGLSKACEITHYNAVSHSVSTIYTLDQVCAVRKNPHLEFPEPVYLAFLPLFHAIGLTIFSINCSRMGRKTYVVEHFTFPTILEAIQKYRISFLLMAPPIGVLLVKSPLTKKYDLSSVRKVLSGAAPLGADVALGVEKVLDPDGSKHLKVYQGWGLSEMTCAAAIWDYDEWDEEGRRLGCGQLAAGAEAMIVDDDDKEITDGSPGEVWLKAPFRFKGYWKNEEATRNTITPDGWLRTGDIATVDHRGVFYIVDRKKELIKVKGFQVAPAELEAALLLNQDIADAAVIGVPRDGGEYPRAYIVPAHPNVTVASVEAWIAKRLAAYKRLTGGVEFLEAIPKSASGKILRKVLRERVAQESVAKARLREQAKL</sequence>
<feature type="domain" description="AMP-dependent synthetase/ligase" evidence="3">
    <location>
        <begin position="38"/>
        <end position="409"/>
    </location>
</feature>
<accession>A0A164W9G8</accession>
<keyword evidence="6" id="KW-1185">Reference proteome</keyword>
<comment type="similarity">
    <text evidence="1">Belongs to the ATP-dependent AMP-binding enzyme family.</text>
</comment>
<evidence type="ECO:0000259" key="3">
    <source>
        <dbReference type="Pfam" id="PF00501"/>
    </source>
</evidence>
<organism evidence="5 6">
    <name type="scientific">Sistotremastrum niveocremeum HHB9708</name>
    <dbReference type="NCBI Taxonomy" id="1314777"/>
    <lineage>
        <taxon>Eukaryota</taxon>
        <taxon>Fungi</taxon>
        <taxon>Dikarya</taxon>
        <taxon>Basidiomycota</taxon>
        <taxon>Agaricomycotina</taxon>
        <taxon>Agaricomycetes</taxon>
        <taxon>Sistotremastrales</taxon>
        <taxon>Sistotremastraceae</taxon>
        <taxon>Sertulicium</taxon>
        <taxon>Sertulicium niveocremeum</taxon>
    </lineage>
</organism>
<dbReference type="STRING" id="1314777.A0A164W9G8"/>
<dbReference type="PANTHER" id="PTHR24096:SF149">
    <property type="entry name" value="AMP-BINDING DOMAIN-CONTAINING PROTEIN-RELATED"/>
    <property type="match status" value="1"/>
</dbReference>
<evidence type="ECO:0000256" key="1">
    <source>
        <dbReference type="ARBA" id="ARBA00006432"/>
    </source>
</evidence>
<dbReference type="AlphaFoldDB" id="A0A164W9G8"/>